<name>A0A165SHN8_9APHY</name>
<feature type="transmembrane region" description="Helical" evidence="1">
    <location>
        <begin position="53"/>
        <end position="76"/>
    </location>
</feature>
<protein>
    <recommendedName>
        <fullName evidence="2">DUF6534 domain-containing protein</fullName>
    </recommendedName>
</protein>
<evidence type="ECO:0000259" key="2">
    <source>
        <dbReference type="Pfam" id="PF20152"/>
    </source>
</evidence>
<dbReference type="Pfam" id="PF20152">
    <property type="entry name" value="DUF6534"/>
    <property type="match status" value="1"/>
</dbReference>
<evidence type="ECO:0000313" key="3">
    <source>
        <dbReference type="EMBL" id="KZT72006.1"/>
    </source>
</evidence>
<accession>A0A165SHN8</accession>
<dbReference type="OrthoDB" id="2801343at2759"/>
<organism evidence="3 4">
    <name type="scientific">Daedalea quercina L-15889</name>
    <dbReference type="NCBI Taxonomy" id="1314783"/>
    <lineage>
        <taxon>Eukaryota</taxon>
        <taxon>Fungi</taxon>
        <taxon>Dikarya</taxon>
        <taxon>Basidiomycota</taxon>
        <taxon>Agaricomycotina</taxon>
        <taxon>Agaricomycetes</taxon>
        <taxon>Polyporales</taxon>
        <taxon>Fomitopsis</taxon>
    </lineage>
</organism>
<keyword evidence="1" id="KW-0812">Transmembrane</keyword>
<feature type="transmembrane region" description="Helical" evidence="1">
    <location>
        <begin position="235"/>
        <end position="258"/>
    </location>
</feature>
<evidence type="ECO:0000313" key="4">
    <source>
        <dbReference type="Proteomes" id="UP000076727"/>
    </source>
</evidence>
<reference evidence="3 4" key="1">
    <citation type="journal article" date="2016" name="Mol. Biol. Evol.">
        <title>Comparative Genomics of Early-Diverging Mushroom-Forming Fungi Provides Insights into the Origins of Lignocellulose Decay Capabilities.</title>
        <authorList>
            <person name="Nagy L.G."/>
            <person name="Riley R."/>
            <person name="Tritt A."/>
            <person name="Adam C."/>
            <person name="Daum C."/>
            <person name="Floudas D."/>
            <person name="Sun H."/>
            <person name="Yadav J.S."/>
            <person name="Pangilinan J."/>
            <person name="Larsson K.H."/>
            <person name="Matsuura K."/>
            <person name="Barry K."/>
            <person name="Labutti K."/>
            <person name="Kuo R."/>
            <person name="Ohm R.A."/>
            <person name="Bhattacharya S.S."/>
            <person name="Shirouzu T."/>
            <person name="Yoshinaga Y."/>
            <person name="Martin F.M."/>
            <person name="Grigoriev I.V."/>
            <person name="Hibbett D.S."/>
        </authorList>
    </citation>
    <scope>NUCLEOTIDE SEQUENCE [LARGE SCALE GENOMIC DNA]</scope>
    <source>
        <strain evidence="3 4">L-15889</strain>
    </source>
</reference>
<feature type="transmembrane region" description="Helical" evidence="1">
    <location>
        <begin position="205"/>
        <end position="229"/>
    </location>
</feature>
<sequence>MAANPYTRPWIYERSAGALILGANFQCIMYGILLGLACAYYKRSAQDPKWLQTAVLFAWLLCTICCTFILHGVYWFTVINYDNPSALQHNLWSIALLPTMLSVVMAIVRFVFLCHVYRLYKDKINLAPVVVLLVVLVALLSLANLGCASALTAQYLKVAELSSDMFKVMFGAGIAADLILSVMLCASLRLSPSELQRTDTMMNRFIVYAMTTGIVACGCAIVTLIVYLWRPHVMIFATLYLQTVNLYLVSLLATLNYCEPLRLRVEQPLGLDYAASAQYAAPSGQRRSSDMTEPPVSVHSRLSLAKPLRILRMDSRKKSIASDFEENEKNLVYQRQSSDVILDSVVDLRPCDSSDLIHV</sequence>
<gene>
    <name evidence="3" type="ORF">DAEQUDRAFT_809604</name>
</gene>
<keyword evidence="1" id="KW-0472">Membrane</keyword>
<keyword evidence="4" id="KW-1185">Reference proteome</keyword>
<feature type="transmembrane region" description="Helical" evidence="1">
    <location>
        <begin position="91"/>
        <end position="112"/>
    </location>
</feature>
<feature type="domain" description="DUF6534" evidence="2">
    <location>
        <begin position="174"/>
        <end position="256"/>
    </location>
</feature>
<dbReference type="EMBL" id="KV429043">
    <property type="protein sequence ID" value="KZT72006.1"/>
    <property type="molecule type" value="Genomic_DNA"/>
</dbReference>
<dbReference type="InterPro" id="IPR045339">
    <property type="entry name" value="DUF6534"/>
</dbReference>
<feature type="transmembrane region" description="Helical" evidence="1">
    <location>
        <begin position="165"/>
        <end position="185"/>
    </location>
</feature>
<dbReference type="PANTHER" id="PTHR40465">
    <property type="entry name" value="CHROMOSOME 1, WHOLE GENOME SHOTGUN SEQUENCE"/>
    <property type="match status" value="1"/>
</dbReference>
<dbReference type="AlphaFoldDB" id="A0A165SHN8"/>
<feature type="transmembrane region" description="Helical" evidence="1">
    <location>
        <begin position="20"/>
        <end position="41"/>
    </location>
</feature>
<feature type="transmembrane region" description="Helical" evidence="1">
    <location>
        <begin position="124"/>
        <end position="145"/>
    </location>
</feature>
<dbReference type="STRING" id="1314783.A0A165SHN8"/>
<proteinExistence type="predicted"/>
<dbReference type="PANTHER" id="PTHR40465:SF1">
    <property type="entry name" value="DUF6534 DOMAIN-CONTAINING PROTEIN"/>
    <property type="match status" value="1"/>
</dbReference>
<dbReference type="Proteomes" id="UP000076727">
    <property type="component" value="Unassembled WGS sequence"/>
</dbReference>
<keyword evidence="1" id="KW-1133">Transmembrane helix</keyword>
<evidence type="ECO:0000256" key="1">
    <source>
        <dbReference type="SAM" id="Phobius"/>
    </source>
</evidence>